<protein>
    <recommendedName>
        <fullName evidence="4">Septum formation initiator</fullName>
    </recommendedName>
</protein>
<reference evidence="2" key="1">
    <citation type="submission" date="2021-04" db="EMBL/GenBank/DDBJ databases">
        <authorList>
            <person name="Postec A."/>
        </authorList>
    </citation>
    <scope>NUCLEOTIDE SEQUENCE</scope>
    <source>
        <strain evidence="2">F1F22</strain>
    </source>
</reference>
<organism evidence="2 3">
    <name type="scientific">Thermospira aquatica</name>
    <dbReference type="NCBI Taxonomy" id="2828656"/>
    <lineage>
        <taxon>Bacteria</taxon>
        <taxon>Pseudomonadati</taxon>
        <taxon>Spirochaetota</taxon>
        <taxon>Spirochaetia</taxon>
        <taxon>Brevinematales</taxon>
        <taxon>Thermospiraceae</taxon>
        <taxon>Thermospira</taxon>
    </lineage>
</organism>
<keyword evidence="1" id="KW-1133">Transmembrane helix</keyword>
<dbReference type="EMBL" id="CP073355">
    <property type="protein sequence ID" value="URA09729.1"/>
    <property type="molecule type" value="Genomic_DNA"/>
</dbReference>
<feature type="transmembrane region" description="Helical" evidence="1">
    <location>
        <begin position="5"/>
        <end position="23"/>
    </location>
</feature>
<dbReference type="AlphaFoldDB" id="A0AAX3BCK0"/>
<name>A0AAX3BCK0_9SPIR</name>
<keyword evidence="1" id="KW-0812">Transmembrane</keyword>
<gene>
    <name evidence="2" type="ORF">KDW03_09605</name>
</gene>
<evidence type="ECO:0000313" key="3">
    <source>
        <dbReference type="Proteomes" id="UP001056539"/>
    </source>
</evidence>
<evidence type="ECO:0000256" key="1">
    <source>
        <dbReference type="SAM" id="Phobius"/>
    </source>
</evidence>
<feature type="transmembrane region" description="Helical" evidence="1">
    <location>
        <begin position="106"/>
        <end position="128"/>
    </location>
</feature>
<reference evidence="2" key="2">
    <citation type="submission" date="2022-06" db="EMBL/GenBank/DDBJ databases">
        <title>Thermospira aquatica gen. nov., sp. nov.</title>
        <authorList>
            <person name="Ben Ali Gam Z."/>
            <person name="Labat M."/>
        </authorList>
    </citation>
    <scope>NUCLEOTIDE SEQUENCE</scope>
    <source>
        <strain evidence="2">F1F22</strain>
    </source>
</reference>
<evidence type="ECO:0008006" key="4">
    <source>
        <dbReference type="Google" id="ProtNLM"/>
    </source>
</evidence>
<evidence type="ECO:0000313" key="2">
    <source>
        <dbReference type="EMBL" id="URA09729.1"/>
    </source>
</evidence>
<keyword evidence="1" id="KW-0472">Membrane</keyword>
<accession>A0AAX3BCK0</accession>
<dbReference type="Proteomes" id="UP001056539">
    <property type="component" value="Chromosome"/>
</dbReference>
<dbReference type="RefSeq" id="WP_271434865.1">
    <property type="nucleotide sequence ID" value="NZ_CP073355.1"/>
</dbReference>
<proteinExistence type="predicted"/>
<keyword evidence="3" id="KW-1185">Reference proteome</keyword>
<sequence length="134" mass="15529">MKRRLVYLVVNVIAFTIIINFFFGNGGVSELINEKAKLSRLQNETDKKELALLTEQADLLSEKSRKNIDEYLLRHGYIPENTVVFRFVKPPQSPEKPRSTDLLSRLYAVFFILTFSLLLGEIFIYFITKGEPQL</sequence>
<dbReference type="KEGG" id="taqu:KDW03_09605"/>